<dbReference type="AlphaFoldDB" id="A0AAQ3U8I7"/>
<name>A0AAQ3U8I7_PASNO</name>
<evidence type="ECO:0000313" key="2">
    <source>
        <dbReference type="Proteomes" id="UP001341281"/>
    </source>
</evidence>
<gene>
    <name evidence="1" type="ORF">U9M48_033911</name>
</gene>
<evidence type="ECO:0000313" key="1">
    <source>
        <dbReference type="EMBL" id="WVZ87240.1"/>
    </source>
</evidence>
<protein>
    <submittedName>
        <fullName evidence="1">Uncharacterized protein</fullName>
    </submittedName>
</protein>
<proteinExistence type="predicted"/>
<sequence>MNLRNWQASCLISGQLVCSWFRCMEKEDMGAHVMLPSQSLSLELSNWEIVGAMTRTSQLCKGLKMLKQKRLAMDK</sequence>
<reference evidence="1 2" key="1">
    <citation type="submission" date="2024-02" db="EMBL/GenBank/DDBJ databases">
        <title>High-quality chromosome-scale genome assembly of Pensacola bahiagrass (Paspalum notatum Flugge var. saurae).</title>
        <authorList>
            <person name="Vega J.M."/>
            <person name="Podio M."/>
            <person name="Orjuela J."/>
            <person name="Siena L.A."/>
            <person name="Pessino S.C."/>
            <person name="Combes M.C."/>
            <person name="Mariac C."/>
            <person name="Albertini E."/>
            <person name="Pupilli F."/>
            <person name="Ortiz J.P.A."/>
            <person name="Leblanc O."/>
        </authorList>
    </citation>
    <scope>NUCLEOTIDE SEQUENCE [LARGE SCALE GENOMIC DNA]</scope>
    <source>
        <strain evidence="1">R1</strain>
        <tissue evidence="1">Leaf</tissue>
    </source>
</reference>
<dbReference type="EMBL" id="CP144751">
    <property type="protein sequence ID" value="WVZ87240.1"/>
    <property type="molecule type" value="Genomic_DNA"/>
</dbReference>
<organism evidence="1 2">
    <name type="scientific">Paspalum notatum var. saurae</name>
    <dbReference type="NCBI Taxonomy" id="547442"/>
    <lineage>
        <taxon>Eukaryota</taxon>
        <taxon>Viridiplantae</taxon>
        <taxon>Streptophyta</taxon>
        <taxon>Embryophyta</taxon>
        <taxon>Tracheophyta</taxon>
        <taxon>Spermatophyta</taxon>
        <taxon>Magnoliopsida</taxon>
        <taxon>Liliopsida</taxon>
        <taxon>Poales</taxon>
        <taxon>Poaceae</taxon>
        <taxon>PACMAD clade</taxon>
        <taxon>Panicoideae</taxon>
        <taxon>Andropogonodae</taxon>
        <taxon>Paspaleae</taxon>
        <taxon>Paspalinae</taxon>
        <taxon>Paspalum</taxon>
    </lineage>
</organism>
<dbReference type="Proteomes" id="UP001341281">
    <property type="component" value="Chromosome 07"/>
</dbReference>
<accession>A0AAQ3U8I7</accession>
<keyword evidence="2" id="KW-1185">Reference proteome</keyword>